<reference evidence="1" key="1">
    <citation type="submission" date="2020-08" db="EMBL/GenBank/DDBJ databases">
        <title>Multicomponent nature underlies the extraordinary mechanical properties of spider dragline silk.</title>
        <authorList>
            <person name="Kono N."/>
            <person name="Nakamura H."/>
            <person name="Mori M."/>
            <person name="Yoshida Y."/>
            <person name="Ohtoshi R."/>
            <person name="Malay A.D."/>
            <person name="Moran D.A.P."/>
            <person name="Tomita M."/>
            <person name="Numata K."/>
            <person name="Arakawa K."/>
        </authorList>
    </citation>
    <scope>NUCLEOTIDE SEQUENCE</scope>
</reference>
<organism evidence="1 2">
    <name type="scientific">Trichonephila inaurata madagascariensis</name>
    <dbReference type="NCBI Taxonomy" id="2747483"/>
    <lineage>
        <taxon>Eukaryota</taxon>
        <taxon>Metazoa</taxon>
        <taxon>Ecdysozoa</taxon>
        <taxon>Arthropoda</taxon>
        <taxon>Chelicerata</taxon>
        <taxon>Arachnida</taxon>
        <taxon>Araneae</taxon>
        <taxon>Araneomorphae</taxon>
        <taxon>Entelegynae</taxon>
        <taxon>Araneoidea</taxon>
        <taxon>Nephilidae</taxon>
        <taxon>Trichonephila</taxon>
        <taxon>Trichonephila inaurata</taxon>
    </lineage>
</organism>
<dbReference type="SUPFAM" id="SSF56219">
    <property type="entry name" value="DNase I-like"/>
    <property type="match status" value="1"/>
</dbReference>
<dbReference type="AlphaFoldDB" id="A0A8X7CSU7"/>
<dbReference type="OrthoDB" id="409048at2759"/>
<dbReference type="Gene3D" id="3.60.10.10">
    <property type="entry name" value="Endonuclease/exonuclease/phosphatase"/>
    <property type="match status" value="1"/>
</dbReference>
<sequence>MQVKLDQLRKLADSHGAQIIALQETKLRPDSQLKMRGFDVFRTDRPDSAGSGLAFLIRGVNYSSLSCQSNNPDLEKKYRVIRPLIDKRNKLQKEVLKYSNSSARPELNKINAKIKRTYALIKREKWHELCSKLDTRSSDTKLWRLARSFCQERPLSKTTNTIVNTSNSAPLEDGIVANLMVPIYRKTWKTPQTNDWYQQNGPGAALELKGDRKLQTAIIRLLSGHTRGLTFVQGQKTLPVCLKSNVH</sequence>
<gene>
    <name evidence="1" type="primary">AVEN_74223_1</name>
    <name evidence="1" type="ORF">TNIN_393411</name>
</gene>
<keyword evidence="2" id="KW-1185">Reference proteome</keyword>
<evidence type="ECO:0000313" key="1">
    <source>
        <dbReference type="EMBL" id="GFY79731.1"/>
    </source>
</evidence>
<evidence type="ECO:0000313" key="2">
    <source>
        <dbReference type="Proteomes" id="UP000886998"/>
    </source>
</evidence>
<dbReference type="Proteomes" id="UP000886998">
    <property type="component" value="Unassembled WGS sequence"/>
</dbReference>
<dbReference type="EMBL" id="BMAV01023763">
    <property type="protein sequence ID" value="GFY79731.1"/>
    <property type="molecule type" value="Genomic_DNA"/>
</dbReference>
<accession>A0A8X7CSU7</accession>
<proteinExistence type="predicted"/>
<name>A0A8X7CSU7_9ARAC</name>
<protein>
    <submittedName>
        <fullName evidence="1">Uncharacterized protein</fullName>
    </submittedName>
</protein>
<comment type="caution">
    <text evidence="1">The sequence shown here is derived from an EMBL/GenBank/DDBJ whole genome shotgun (WGS) entry which is preliminary data.</text>
</comment>
<dbReference type="InterPro" id="IPR036691">
    <property type="entry name" value="Endo/exonu/phosph_ase_sf"/>
</dbReference>